<dbReference type="EMBL" id="JASBWU010000003">
    <property type="protein sequence ID" value="KAJ9123068.1"/>
    <property type="molecule type" value="Genomic_DNA"/>
</dbReference>
<comment type="caution">
    <text evidence="1">The sequence shown here is derived from an EMBL/GenBank/DDBJ whole genome shotgun (WGS) entry which is preliminary data.</text>
</comment>
<protein>
    <submittedName>
        <fullName evidence="1">Uncharacterized protein</fullName>
    </submittedName>
</protein>
<evidence type="ECO:0000313" key="2">
    <source>
        <dbReference type="Proteomes" id="UP001243375"/>
    </source>
</evidence>
<keyword evidence="2" id="KW-1185">Reference proteome</keyword>
<evidence type="ECO:0000313" key="1">
    <source>
        <dbReference type="EMBL" id="KAJ9123068.1"/>
    </source>
</evidence>
<sequence>MAAVLLPPTFHNSFWSNQDYFRTGLEVLMRKLQEGCDENVEIGVFIKAQAQHYRQLARSIANDTPPLPHLSSSSSNDTPSTLQTTLATIQSSSVTAQADHYARLADDLEFRVARDFERWSAAHRNRVMMASEEALGHGVIGKGRKDGDSGLVGRYETMGLQVAKLKQNYLSKARLADDMEEDARFAPHFSPQAAPTPQKSTTANPSNTKNLTPILPSSPRLTSLKERTRTSASNGPSETTSGLRRTGTVADRINEKLRAASTLRRTPGTGGGSSISSLKGIGESVLSLADSKAIDTPTSGLPPISRTNDGHAGPASSGDYILLAGLSMPIIKLFEFLAQLQHYLATSLPSPGVNTSEQIKGDSTSTTQKTSTEGSENEKTGLLAAGTASVDPNRDGDGALRSRTRMTMLGSYDSCVSGAELQKWLLEHIEGLGNDPSRGSEAGAALVKWGLIGRINVGRGWQDDEETFYYMKDAAFDTSPFAIESLKNHIRASEPASKASSAAAENFTPPAPSVPTLPSLSTASTLVKSYLPALSSLPGGLGSVMESGGDAPHVKARREAKIADDEYRSGVNELEVMRLRVEEWIEKALKSWERWERERIGSVKTVLGQYQSVISTLPGRMQSWTSEIKIAIEAFKPDVDFRALIENNRIGNFRPTPHIYESLDSDEPEVSFGIDLRKWAGSNWKAILRDSSNEKTNGAGKGNVPPAFVALLKGLEMKYSEVPDELQRKSWIFLVDLRETHELRERINDPHVPLADMLDEVAKFNAPVIAATIKLWLLELNPPVCGYDAYEACKALYARRNDTQSNERLTSAISDIMSRLSGVQILILDTLFAHLQALVQKTRTEEADEVFITKLALSLGRAILRPATESAVTLQDRTPSRLFTDLYTYRHEIFAPLVERAQQAIDRPMPVRKRTRPVDQRISRTRLSESGEDGVKLYRDLQGSSVTPEAAGELLQTPGKGQEQVQDRTKDAVPHGVSEREKQQIEAPQSDAENVSPTDDVLEGYTDARSDDETTPTAANPASPPFINTTDSAAAAAPPPAIVSQTEPERPTTPPPRRKTPVADEDAPLTPVARTAGARLSRSSGRMSLHREKTAELAGAGTGVVADSAAAGEVSLKRAGSGEARTIRGPRGLLTLTAEREASEPFADHFVLFPPTGARGPRPGPGKMGSVDLSASPNVAGRPGSPSIKDRIAHLESRGGGGGAGASGGPDRFV</sequence>
<gene>
    <name evidence="1" type="ORF">QFC22_001257</name>
</gene>
<proteinExistence type="predicted"/>
<accession>A0ACC2XGC2</accession>
<reference evidence="1" key="1">
    <citation type="submission" date="2023-04" db="EMBL/GenBank/DDBJ databases">
        <title>Draft Genome sequencing of Naganishia species isolated from polar environments using Oxford Nanopore Technology.</title>
        <authorList>
            <person name="Leo P."/>
            <person name="Venkateswaran K."/>
        </authorList>
    </citation>
    <scope>NUCLEOTIDE SEQUENCE</scope>
    <source>
        <strain evidence="1">MNA-CCFEE 5425</strain>
    </source>
</reference>
<organism evidence="1 2">
    <name type="scientific">Naganishia vaughanmartiniae</name>
    <dbReference type="NCBI Taxonomy" id="1424756"/>
    <lineage>
        <taxon>Eukaryota</taxon>
        <taxon>Fungi</taxon>
        <taxon>Dikarya</taxon>
        <taxon>Basidiomycota</taxon>
        <taxon>Agaricomycotina</taxon>
        <taxon>Tremellomycetes</taxon>
        <taxon>Filobasidiales</taxon>
        <taxon>Filobasidiaceae</taxon>
        <taxon>Naganishia</taxon>
    </lineage>
</organism>
<name>A0ACC2XGC2_9TREE</name>
<dbReference type="Proteomes" id="UP001243375">
    <property type="component" value="Unassembled WGS sequence"/>
</dbReference>